<feature type="compositionally biased region" description="Pro residues" evidence="1">
    <location>
        <begin position="206"/>
        <end position="217"/>
    </location>
</feature>
<dbReference type="InterPro" id="IPR000782">
    <property type="entry name" value="FAS1_domain"/>
</dbReference>
<keyword evidence="5" id="KW-1185">Reference proteome</keyword>
<dbReference type="SMART" id="SM00554">
    <property type="entry name" value="FAS1"/>
    <property type="match status" value="1"/>
</dbReference>
<evidence type="ECO:0000256" key="2">
    <source>
        <dbReference type="SAM" id="SignalP"/>
    </source>
</evidence>
<dbReference type="GO" id="GO:0007155">
    <property type="term" value="P:cell adhesion"/>
    <property type="evidence" value="ECO:0007669"/>
    <property type="project" value="TreeGrafter"/>
</dbReference>
<dbReference type="Gene3D" id="2.30.180.10">
    <property type="entry name" value="FAS1 domain"/>
    <property type="match status" value="1"/>
</dbReference>
<dbReference type="GO" id="GO:0050839">
    <property type="term" value="F:cell adhesion molecule binding"/>
    <property type="evidence" value="ECO:0007669"/>
    <property type="project" value="TreeGrafter"/>
</dbReference>
<dbReference type="SUPFAM" id="SSF82153">
    <property type="entry name" value="FAS1 domain"/>
    <property type="match status" value="1"/>
</dbReference>
<dbReference type="GO" id="GO:0031012">
    <property type="term" value="C:extracellular matrix"/>
    <property type="evidence" value="ECO:0007669"/>
    <property type="project" value="TreeGrafter"/>
</dbReference>
<dbReference type="AlphaFoldDB" id="A0A975JYI7"/>
<keyword evidence="2" id="KW-0732">Signal</keyword>
<dbReference type="RefSeq" id="WP_211695331.1">
    <property type="nucleotide sequence ID" value="NZ_CP046600.1"/>
</dbReference>
<protein>
    <submittedName>
        <fullName evidence="4">Fasciclin domain-containing protein</fullName>
    </submittedName>
</protein>
<dbReference type="InterPro" id="IPR050904">
    <property type="entry name" value="Adhesion/Biosynth-related"/>
</dbReference>
<dbReference type="EMBL" id="CP046600">
    <property type="protein sequence ID" value="QUR67758.1"/>
    <property type="molecule type" value="Genomic_DNA"/>
</dbReference>
<feature type="chain" id="PRO_5037100494" evidence="2">
    <location>
        <begin position="31"/>
        <end position="238"/>
    </location>
</feature>
<feature type="signal peptide" evidence="2">
    <location>
        <begin position="1"/>
        <end position="30"/>
    </location>
</feature>
<gene>
    <name evidence="4" type="ORF">F6B93_12180</name>
</gene>
<feature type="region of interest" description="Disordered" evidence="1">
    <location>
        <begin position="206"/>
        <end position="238"/>
    </location>
</feature>
<dbReference type="InterPro" id="IPR036378">
    <property type="entry name" value="FAS1_dom_sf"/>
</dbReference>
<dbReference type="GO" id="GO:0005615">
    <property type="term" value="C:extracellular space"/>
    <property type="evidence" value="ECO:0007669"/>
    <property type="project" value="TreeGrafter"/>
</dbReference>
<dbReference type="Proteomes" id="UP000682202">
    <property type="component" value="Chromosome"/>
</dbReference>
<sequence length="238" mass="24749">MNTRTPWARAAAAAISAIGISLALPVTAYADPPDEPKPEVNLPDPQGPGCDAFKEAVPNYKTLATEPLGTALASIPEISTFNSAVTGQLNPEVNVVDVLNNGPYVVFAPDNDAFAQLPPEQLDALKSDSSALLDLVYYHVFLSLLGPDDVSGQWNTQQGSQVMVTGKGGDITINGTAKVVCGGIHARMARIYIINQVLNMAQAPEPIPVAPSLPPTASPGATETSPEAPVTSEEAPSP</sequence>
<evidence type="ECO:0000259" key="3">
    <source>
        <dbReference type="PROSITE" id="PS50213"/>
    </source>
</evidence>
<name>A0A975JYI7_9MYCO</name>
<dbReference type="KEGG" id="mspg:F6B93_12180"/>
<dbReference type="Pfam" id="PF02469">
    <property type="entry name" value="Fasciclin"/>
    <property type="match status" value="1"/>
</dbReference>
<dbReference type="PANTHER" id="PTHR10900">
    <property type="entry name" value="PERIOSTIN-RELATED"/>
    <property type="match status" value="1"/>
</dbReference>
<feature type="domain" description="FAS1" evidence="3">
    <location>
        <begin position="65"/>
        <end position="198"/>
    </location>
</feature>
<evidence type="ECO:0000313" key="4">
    <source>
        <dbReference type="EMBL" id="QUR67758.1"/>
    </source>
</evidence>
<dbReference type="PROSITE" id="PS50213">
    <property type="entry name" value="FAS1"/>
    <property type="match status" value="1"/>
</dbReference>
<proteinExistence type="predicted"/>
<accession>A0A975JYI7</accession>
<dbReference type="GO" id="GO:0030198">
    <property type="term" value="P:extracellular matrix organization"/>
    <property type="evidence" value="ECO:0007669"/>
    <property type="project" value="TreeGrafter"/>
</dbReference>
<organism evidence="4 5">
    <name type="scientific">Mycobacterium spongiae</name>
    <dbReference type="NCBI Taxonomy" id="886343"/>
    <lineage>
        <taxon>Bacteria</taxon>
        <taxon>Bacillati</taxon>
        <taxon>Actinomycetota</taxon>
        <taxon>Actinomycetes</taxon>
        <taxon>Mycobacteriales</taxon>
        <taxon>Mycobacteriaceae</taxon>
        <taxon>Mycobacterium</taxon>
    </lineage>
</organism>
<evidence type="ECO:0000256" key="1">
    <source>
        <dbReference type="SAM" id="MobiDB-lite"/>
    </source>
</evidence>
<dbReference type="PANTHER" id="PTHR10900:SF77">
    <property type="entry name" value="FI19380P1"/>
    <property type="match status" value="1"/>
</dbReference>
<evidence type="ECO:0000313" key="5">
    <source>
        <dbReference type="Proteomes" id="UP000682202"/>
    </source>
</evidence>
<reference evidence="4" key="1">
    <citation type="submission" date="2019-12" db="EMBL/GenBank/DDBJ databases">
        <title>Mycobacterium spongiae sp. nov.</title>
        <authorList>
            <person name="Stinear T."/>
        </authorList>
    </citation>
    <scope>NUCLEOTIDE SEQUENCE</scope>
    <source>
        <strain evidence="4">FSD4b-SM</strain>
    </source>
</reference>